<dbReference type="HOGENOM" id="CLU_054927_1_0_4"/>
<reference evidence="3" key="2">
    <citation type="journal article" date="2010" name="PLoS Genet.">
        <title>Structure, function, and evolution of the Thiomonas spp. genome.</title>
        <authorList>
            <person name="Arsene-Ploetze F."/>
            <person name="Koechler S."/>
            <person name="Marchal M."/>
            <person name="Coppee J.Y."/>
            <person name="Chandler M."/>
            <person name="Bonnefoy V."/>
            <person name="Brochier-Armanet C."/>
            <person name="Barakat M."/>
            <person name="Barbe V."/>
            <person name="Battaglia-Brunet F."/>
            <person name="Bruneel O."/>
            <person name="Bryan C.G."/>
            <person name="Cleiss-Arnold J."/>
            <person name="Cruveiller S."/>
            <person name="Erhardt M."/>
            <person name="Heinrich-Salmeron A."/>
            <person name="Hommais F."/>
            <person name="Joulian C."/>
            <person name="Krin E."/>
            <person name="Lieutaud A."/>
            <person name="Lievremont D."/>
            <person name="Michel C."/>
            <person name="Muller D."/>
            <person name="Ortet P."/>
            <person name="Proux C."/>
            <person name="Siguier P."/>
            <person name="Roche D."/>
            <person name="Rouy Z."/>
            <person name="Salvignol G."/>
            <person name="Slyemi D."/>
            <person name="Talla E."/>
            <person name="Weiss S."/>
            <person name="Weissenbach J."/>
            <person name="Medigue C."/>
            <person name="Bertin P.N."/>
        </authorList>
    </citation>
    <scope>NUCLEOTIDE SEQUENCE [LARGE SCALE GENOMIC DNA]</scope>
    <source>
        <strain evidence="3">DSM 22701 / CIP 110005 / 3As</strain>
    </source>
</reference>
<organism evidence="2 3">
    <name type="scientific">Thiomonas arsenitoxydans (strain DSM 22701 / CIP 110005 / 3As)</name>
    <dbReference type="NCBI Taxonomy" id="426114"/>
    <lineage>
        <taxon>Bacteria</taxon>
        <taxon>Pseudomonadati</taxon>
        <taxon>Pseudomonadota</taxon>
        <taxon>Betaproteobacteria</taxon>
        <taxon>Burkholderiales</taxon>
        <taxon>Thiomonas</taxon>
    </lineage>
</organism>
<dbReference type="Proteomes" id="UP000002372">
    <property type="component" value="Chromosome"/>
</dbReference>
<sequence length="335" mass="36162">MKAMFAMWRREARDRDVPQASRPLLLAADAAALIARARGLRLAAATQPVSQRAAGDSLSRWTGRGLDYAESRAYQPGDDLRDLHWRLLARTGKPYVKVHREEHAPALHLLLDLRPGMTFGTRVRTKAEQAARMLLLACAAQTLAAEGATGAVGLSLWRGPVRSAELGRGLLAVQRLAQRLQQERIEALQPDHLAEAPETAAAVFAAWAQRLARTLPEGARVLLASDGAGWDAPDIDAALWTLRSRAEVLLLRVTDPVEAGLPADAALDGAVFVDLARQQSGPWPDAAARAAFSQRAAQHRTALLARWRARGLRCIAAGVDQSDAAVLRALRVAGL</sequence>
<reference key="1">
    <citation type="submission" date="2009-07" db="EMBL/GenBank/DDBJ databases">
        <authorList>
            <person name="Genoscope - CEA"/>
        </authorList>
    </citation>
    <scope>NUCLEOTIDE SEQUENCE</scope>
    <source>
        <strain>3As</strain>
    </source>
</reference>
<dbReference type="AlphaFoldDB" id="D6CSG2"/>
<dbReference type="PANTHER" id="PTHR33608:SF6">
    <property type="entry name" value="BLL2464 PROTEIN"/>
    <property type="match status" value="1"/>
</dbReference>
<evidence type="ECO:0000259" key="1">
    <source>
        <dbReference type="Pfam" id="PF01882"/>
    </source>
</evidence>
<dbReference type="InterPro" id="IPR002881">
    <property type="entry name" value="DUF58"/>
</dbReference>
<dbReference type="KEGG" id="thi:THI_0989"/>
<dbReference type="Pfam" id="PF01882">
    <property type="entry name" value="DUF58"/>
    <property type="match status" value="1"/>
</dbReference>
<dbReference type="PANTHER" id="PTHR33608">
    <property type="entry name" value="BLL2464 PROTEIN"/>
    <property type="match status" value="1"/>
</dbReference>
<name>D6CSG2_THIA3</name>
<feature type="domain" description="DUF58" evidence="1">
    <location>
        <begin position="70"/>
        <end position="301"/>
    </location>
</feature>
<dbReference type="eggNOG" id="COG1721">
    <property type="taxonomic scope" value="Bacteria"/>
</dbReference>
<accession>D6CSG2</accession>
<evidence type="ECO:0000313" key="2">
    <source>
        <dbReference type="EMBL" id="CAZ87690.1"/>
    </source>
</evidence>
<proteinExistence type="predicted"/>
<protein>
    <recommendedName>
        <fullName evidence="1">DUF58 domain-containing protein</fullName>
    </recommendedName>
</protein>
<gene>
    <name evidence="2" type="ordered locus">THI_0989</name>
</gene>
<dbReference type="EMBL" id="FP475956">
    <property type="protein sequence ID" value="CAZ87690.1"/>
    <property type="molecule type" value="Genomic_DNA"/>
</dbReference>
<evidence type="ECO:0000313" key="3">
    <source>
        <dbReference type="Proteomes" id="UP000002372"/>
    </source>
</evidence>